<name>A0A3E4R515_BACUN</name>
<dbReference type="Proteomes" id="UP000260795">
    <property type="component" value="Unassembled WGS sequence"/>
</dbReference>
<dbReference type="EMBL" id="QRVP01000006">
    <property type="protein sequence ID" value="RGS55173.1"/>
    <property type="molecule type" value="Genomic_DNA"/>
</dbReference>
<feature type="transmembrane region" description="Helical" evidence="1">
    <location>
        <begin position="56"/>
        <end position="74"/>
    </location>
</feature>
<protein>
    <submittedName>
        <fullName evidence="3">O-antigen polysaccharide polymerase Wzy</fullName>
    </submittedName>
</protein>
<keyword evidence="1" id="KW-0472">Membrane</keyword>
<dbReference type="RefSeq" id="WP_005831241.1">
    <property type="nucleotide sequence ID" value="NZ_AP019724.1"/>
</dbReference>
<keyword evidence="1" id="KW-0812">Transmembrane</keyword>
<accession>A0A3E4R515</accession>
<dbReference type="Proteomes" id="UP000285283">
    <property type="component" value="Unassembled WGS sequence"/>
</dbReference>
<feature type="transmembrane region" description="Helical" evidence="1">
    <location>
        <begin position="185"/>
        <end position="203"/>
    </location>
</feature>
<evidence type="ECO:0000313" key="5">
    <source>
        <dbReference type="Proteomes" id="UP000260795"/>
    </source>
</evidence>
<dbReference type="GeneID" id="99752649"/>
<feature type="transmembrane region" description="Helical" evidence="1">
    <location>
        <begin position="453"/>
        <end position="473"/>
    </location>
</feature>
<evidence type="ECO:0000313" key="3">
    <source>
        <dbReference type="EMBL" id="RGL14805.1"/>
    </source>
</evidence>
<feature type="transmembrane region" description="Helical" evidence="1">
    <location>
        <begin position="7"/>
        <end position="25"/>
    </location>
</feature>
<dbReference type="EMBL" id="QSRK01000009">
    <property type="protein sequence ID" value="RGL14805.1"/>
    <property type="molecule type" value="Genomic_DNA"/>
</dbReference>
<feature type="transmembrane region" description="Helical" evidence="1">
    <location>
        <begin position="143"/>
        <end position="165"/>
    </location>
</feature>
<evidence type="ECO:0000313" key="4">
    <source>
        <dbReference type="EMBL" id="RGS55173.1"/>
    </source>
</evidence>
<sequence>MRRIRTAYLFFFLFLGLFSFVIGLLYQVYLFSLGAIFSVWILSMIYAIADLNKRYVFALFNVTFFTFLLSRLFISPIFGELQSEEGLNFSSPQIINHILFSLYLSLFFLFVGFYMFQDKRIVWFKQKERTKYASDIVKFRKKLFLPFLYVCAVAACCINIEKMLFVLSNSYLSYYTDFSSRLPHFIGFIGSSFNLFFFLYLSTMPSKRELKYPFLVFLLINTLSLGYGQRNGVVLAFCFLIAYLILRNTVNSGGKVWFGKREYIICGIITPFALSFLLAFGYIRNELDHESKNIFDSAISFFQGQGVSVNVIGYAKECEGTYPETNISYTFGPIIQELKHNPVSNFFGLFPFYKSQELEAVYHNNNFGATITYLVDPQRFLGGGGLGSSYIAEAWVDFGYVGIIVVNFVFGILLSQLHKWFRQGGFIAVMGMLMFSGLLYAPRGSVSDCIYPIINFRNAFLLVFIYLILKTFYKNKKKWRRVYRG</sequence>
<organism evidence="3 5">
    <name type="scientific">Bacteroides uniformis</name>
    <dbReference type="NCBI Taxonomy" id="820"/>
    <lineage>
        <taxon>Bacteria</taxon>
        <taxon>Pseudomonadati</taxon>
        <taxon>Bacteroidota</taxon>
        <taxon>Bacteroidia</taxon>
        <taxon>Bacteroidales</taxon>
        <taxon>Bacteroidaceae</taxon>
        <taxon>Bacteroides</taxon>
    </lineage>
</organism>
<dbReference type="InterPro" id="IPR029468">
    <property type="entry name" value="O-ag_pol_Wzy"/>
</dbReference>
<dbReference type="Proteomes" id="UP000433928">
    <property type="component" value="Unassembled WGS sequence"/>
</dbReference>
<evidence type="ECO:0000313" key="7">
    <source>
        <dbReference type="Proteomes" id="UP000433928"/>
    </source>
</evidence>
<evidence type="ECO:0000256" key="1">
    <source>
        <dbReference type="SAM" id="Phobius"/>
    </source>
</evidence>
<proteinExistence type="predicted"/>
<feature type="transmembrane region" description="Helical" evidence="1">
    <location>
        <begin position="94"/>
        <end position="116"/>
    </location>
</feature>
<dbReference type="EMBL" id="WCUG01000007">
    <property type="protein sequence ID" value="KAB4170201.1"/>
    <property type="molecule type" value="Genomic_DNA"/>
</dbReference>
<keyword evidence="1" id="KW-1133">Transmembrane helix</keyword>
<feature type="transmembrane region" description="Helical" evidence="1">
    <location>
        <begin position="424"/>
        <end position="441"/>
    </location>
</feature>
<evidence type="ECO:0000313" key="2">
    <source>
        <dbReference type="EMBL" id="KAB4170201.1"/>
    </source>
</evidence>
<feature type="transmembrane region" description="Helical" evidence="1">
    <location>
        <begin position="262"/>
        <end position="283"/>
    </location>
</feature>
<feature type="transmembrane region" description="Helical" evidence="1">
    <location>
        <begin position="31"/>
        <end position="49"/>
    </location>
</feature>
<reference evidence="5 6" key="1">
    <citation type="submission" date="2018-08" db="EMBL/GenBank/DDBJ databases">
        <title>A genome reference for cultivated species of the human gut microbiota.</title>
        <authorList>
            <person name="Zou Y."/>
            <person name="Xue W."/>
            <person name="Luo G."/>
        </authorList>
    </citation>
    <scope>NUCLEOTIDE SEQUENCE [LARGE SCALE GENOMIC DNA]</scope>
    <source>
        <strain evidence="4 6">AF21-53</strain>
        <strain evidence="3 5">TF08-13</strain>
    </source>
</reference>
<dbReference type="NCBIfam" id="TIGR04370">
    <property type="entry name" value="glyco_rpt_poly"/>
    <property type="match status" value="1"/>
</dbReference>
<reference evidence="2 7" key="2">
    <citation type="journal article" date="2019" name="Nat. Med.">
        <title>A library of human gut bacterial isolates paired with longitudinal multiomics data enables mechanistic microbiome research.</title>
        <authorList>
            <person name="Poyet M."/>
            <person name="Groussin M."/>
            <person name="Gibbons S.M."/>
            <person name="Avila-Pacheco J."/>
            <person name="Jiang X."/>
            <person name="Kearney S.M."/>
            <person name="Perrotta A.R."/>
            <person name="Berdy B."/>
            <person name="Zhao S."/>
            <person name="Lieberman T.D."/>
            <person name="Swanson P.K."/>
            <person name="Smith M."/>
            <person name="Roesemann S."/>
            <person name="Alexander J.E."/>
            <person name="Rich S.A."/>
            <person name="Livny J."/>
            <person name="Vlamakis H."/>
            <person name="Clish C."/>
            <person name="Bullock K."/>
            <person name="Deik A."/>
            <person name="Scott J."/>
            <person name="Pierce K.A."/>
            <person name="Xavier R.J."/>
            <person name="Alm E.J."/>
        </authorList>
    </citation>
    <scope>NUCLEOTIDE SEQUENCE [LARGE SCALE GENOMIC DNA]</scope>
    <source>
        <strain evidence="2 7">BIOML-A27</strain>
    </source>
</reference>
<feature type="transmembrane region" description="Helical" evidence="1">
    <location>
        <begin position="398"/>
        <end position="417"/>
    </location>
</feature>
<dbReference type="Pfam" id="PF14296">
    <property type="entry name" value="O-ag_pol_Wzy"/>
    <property type="match status" value="1"/>
</dbReference>
<evidence type="ECO:0000313" key="6">
    <source>
        <dbReference type="Proteomes" id="UP000285283"/>
    </source>
</evidence>
<dbReference type="AlphaFoldDB" id="A0A3E4R515"/>
<comment type="caution">
    <text evidence="3">The sequence shown here is derived from an EMBL/GenBank/DDBJ whole genome shotgun (WGS) entry which is preliminary data.</text>
</comment>
<gene>
    <name evidence="4" type="ORF">DWX87_08960</name>
    <name evidence="3" type="ORF">DXC80_08105</name>
    <name evidence="2" type="ORF">GAQ59_08075</name>
</gene>
<feature type="transmembrane region" description="Helical" evidence="1">
    <location>
        <begin position="210"/>
        <end position="227"/>
    </location>
</feature>
<feature type="transmembrane region" description="Helical" evidence="1">
    <location>
        <begin position="233"/>
        <end position="250"/>
    </location>
</feature>